<sequence>MATVSAAVSNLIEAFAAIGASLYNSILAVLLAFVALGEEVVSGVIHLVQAIVAFGTDLFGSVLGFVAAHFVALLVIAGGYYWYTHSQSGRRGAVKSR</sequence>
<dbReference type="OMA" id="GYYWYTH"/>
<keyword evidence="1" id="KW-0812">Transmembrane</keyword>
<feature type="transmembrane region" description="Helical" evidence="1">
    <location>
        <begin position="26"/>
        <end position="48"/>
    </location>
</feature>
<name>A0A2H3J9U2_WOLCO</name>
<organism evidence="2 3">
    <name type="scientific">Wolfiporia cocos (strain MD-104)</name>
    <name type="common">Brown rot fungus</name>
    <dbReference type="NCBI Taxonomy" id="742152"/>
    <lineage>
        <taxon>Eukaryota</taxon>
        <taxon>Fungi</taxon>
        <taxon>Dikarya</taxon>
        <taxon>Basidiomycota</taxon>
        <taxon>Agaricomycotina</taxon>
        <taxon>Agaricomycetes</taxon>
        <taxon>Polyporales</taxon>
        <taxon>Phaeolaceae</taxon>
        <taxon>Wolfiporia</taxon>
    </lineage>
</organism>
<dbReference type="OrthoDB" id="2561686at2759"/>
<protein>
    <submittedName>
        <fullName evidence="2">Uncharacterized protein</fullName>
    </submittedName>
</protein>
<evidence type="ECO:0000313" key="3">
    <source>
        <dbReference type="Proteomes" id="UP000218811"/>
    </source>
</evidence>
<evidence type="ECO:0000313" key="2">
    <source>
        <dbReference type="EMBL" id="PCH33424.1"/>
    </source>
</evidence>
<keyword evidence="1" id="KW-0472">Membrane</keyword>
<keyword evidence="1" id="KW-1133">Transmembrane helix</keyword>
<accession>A0A2H3J9U2</accession>
<evidence type="ECO:0000256" key="1">
    <source>
        <dbReference type="SAM" id="Phobius"/>
    </source>
</evidence>
<gene>
    <name evidence="2" type="ORF">WOLCODRAFT_62851</name>
</gene>
<reference evidence="2 3" key="1">
    <citation type="journal article" date="2012" name="Science">
        <title>The Paleozoic origin of enzymatic lignin decomposition reconstructed from 31 fungal genomes.</title>
        <authorList>
            <person name="Floudas D."/>
            <person name="Binder M."/>
            <person name="Riley R."/>
            <person name="Barry K."/>
            <person name="Blanchette R.A."/>
            <person name="Henrissat B."/>
            <person name="Martinez A.T."/>
            <person name="Otillar R."/>
            <person name="Spatafora J.W."/>
            <person name="Yadav J.S."/>
            <person name="Aerts A."/>
            <person name="Benoit I."/>
            <person name="Boyd A."/>
            <person name="Carlson A."/>
            <person name="Copeland A."/>
            <person name="Coutinho P.M."/>
            <person name="de Vries R.P."/>
            <person name="Ferreira P."/>
            <person name="Findley K."/>
            <person name="Foster B."/>
            <person name="Gaskell J."/>
            <person name="Glotzer D."/>
            <person name="Gorecki P."/>
            <person name="Heitman J."/>
            <person name="Hesse C."/>
            <person name="Hori C."/>
            <person name="Igarashi K."/>
            <person name="Jurgens J.A."/>
            <person name="Kallen N."/>
            <person name="Kersten P."/>
            <person name="Kohler A."/>
            <person name="Kuees U."/>
            <person name="Kumar T.K.A."/>
            <person name="Kuo A."/>
            <person name="LaButti K."/>
            <person name="Larrondo L.F."/>
            <person name="Lindquist E."/>
            <person name="Ling A."/>
            <person name="Lombard V."/>
            <person name="Lucas S."/>
            <person name="Lundell T."/>
            <person name="Martin R."/>
            <person name="McLaughlin D.J."/>
            <person name="Morgenstern I."/>
            <person name="Morin E."/>
            <person name="Murat C."/>
            <person name="Nagy L.G."/>
            <person name="Nolan M."/>
            <person name="Ohm R.A."/>
            <person name="Patyshakuliyeva A."/>
            <person name="Rokas A."/>
            <person name="Ruiz-Duenas F.J."/>
            <person name="Sabat G."/>
            <person name="Salamov A."/>
            <person name="Samejima M."/>
            <person name="Schmutz J."/>
            <person name="Slot J.C."/>
            <person name="St John F."/>
            <person name="Stenlid J."/>
            <person name="Sun H."/>
            <person name="Sun S."/>
            <person name="Syed K."/>
            <person name="Tsang A."/>
            <person name="Wiebenga A."/>
            <person name="Young D."/>
            <person name="Pisabarro A."/>
            <person name="Eastwood D.C."/>
            <person name="Martin F."/>
            <person name="Cullen D."/>
            <person name="Grigoriev I.V."/>
            <person name="Hibbett D.S."/>
        </authorList>
    </citation>
    <scope>NUCLEOTIDE SEQUENCE [LARGE SCALE GENOMIC DNA]</scope>
    <source>
        <strain evidence="2 3">MD-104</strain>
    </source>
</reference>
<keyword evidence="3" id="KW-1185">Reference proteome</keyword>
<dbReference type="Proteomes" id="UP000218811">
    <property type="component" value="Unassembled WGS sequence"/>
</dbReference>
<proteinExistence type="predicted"/>
<dbReference type="EMBL" id="KB467831">
    <property type="protein sequence ID" value="PCH33424.1"/>
    <property type="molecule type" value="Genomic_DNA"/>
</dbReference>
<dbReference type="AlphaFoldDB" id="A0A2H3J9U2"/>
<feature type="transmembrane region" description="Helical" evidence="1">
    <location>
        <begin position="60"/>
        <end position="83"/>
    </location>
</feature>